<reference evidence="2" key="1">
    <citation type="journal article" date="2019" name="Int. J. Syst. Evol. Microbiol.">
        <title>The Global Catalogue of Microorganisms (GCM) 10K type strain sequencing project: providing services to taxonomists for standard genome sequencing and annotation.</title>
        <authorList>
            <consortium name="The Broad Institute Genomics Platform"/>
            <consortium name="The Broad Institute Genome Sequencing Center for Infectious Disease"/>
            <person name="Wu L."/>
            <person name="Ma J."/>
        </authorList>
    </citation>
    <scope>NUCLEOTIDE SEQUENCE [LARGE SCALE GENOMIC DNA]</scope>
    <source>
        <strain evidence="2">NBRC 106310</strain>
    </source>
</reference>
<name>A0ABM8FXD2_9MICO</name>
<evidence type="ECO:0000313" key="1">
    <source>
        <dbReference type="EMBL" id="BDZ40255.1"/>
    </source>
</evidence>
<proteinExistence type="predicted"/>
<gene>
    <name evidence="1" type="ORF">GCM10025863_28690</name>
</gene>
<accession>A0ABM8FXD2</accession>
<organism evidence="1 2">
    <name type="scientific">Microbacterium suwonense</name>
    <dbReference type="NCBI Taxonomy" id="683047"/>
    <lineage>
        <taxon>Bacteria</taxon>
        <taxon>Bacillati</taxon>
        <taxon>Actinomycetota</taxon>
        <taxon>Actinomycetes</taxon>
        <taxon>Micrococcales</taxon>
        <taxon>Microbacteriaceae</taxon>
        <taxon>Microbacterium</taxon>
    </lineage>
</organism>
<dbReference type="EMBL" id="AP027728">
    <property type="protein sequence ID" value="BDZ40255.1"/>
    <property type="molecule type" value="Genomic_DNA"/>
</dbReference>
<keyword evidence="2" id="KW-1185">Reference proteome</keyword>
<sequence length="109" mass="11702">MPGQADAAAHRDAVGEGDDRLRVLGDERVHRVLGAEEPRDVARMLAHDLLVQRPHVAAGTEAALALAVDQHGLDVGIIDPGRQGGRDAIDHLEVEGVDRSRTVQRDPPE</sequence>
<protein>
    <submittedName>
        <fullName evidence="1">Uncharacterized protein</fullName>
    </submittedName>
</protein>
<evidence type="ECO:0000313" key="2">
    <source>
        <dbReference type="Proteomes" id="UP001321543"/>
    </source>
</evidence>
<dbReference type="Proteomes" id="UP001321543">
    <property type="component" value="Chromosome"/>
</dbReference>